<dbReference type="Gramene" id="rna16450">
    <property type="protein sequence ID" value="RHN68144.1"/>
    <property type="gene ID" value="gene16450"/>
</dbReference>
<name>A0A396IUU6_MEDTR</name>
<dbReference type="PANTHER" id="PTHR38926:SF2">
    <property type="entry name" value="F-BOX_LRR-REPEAT PROTEIN 21-RELATED"/>
    <property type="match status" value="1"/>
</dbReference>
<reference evidence="2" key="1">
    <citation type="journal article" date="2018" name="Nat. Plants">
        <title>Whole-genome landscape of Medicago truncatula symbiotic genes.</title>
        <authorList>
            <person name="Pecrix Y."/>
            <person name="Staton S.E."/>
            <person name="Sallet E."/>
            <person name="Lelandais-Briere C."/>
            <person name="Moreau S."/>
            <person name="Carrere S."/>
            <person name="Blein T."/>
            <person name="Jardinaud M.F."/>
            <person name="Latrasse D."/>
            <person name="Zouine M."/>
            <person name="Zahm M."/>
            <person name="Kreplak J."/>
            <person name="Mayjonade B."/>
            <person name="Satge C."/>
            <person name="Perez M."/>
            <person name="Cauet S."/>
            <person name="Marande W."/>
            <person name="Chantry-Darmon C."/>
            <person name="Lopez-Roques C."/>
            <person name="Bouchez O."/>
            <person name="Berard A."/>
            <person name="Debelle F."/>
            <person name="Munos S."/>
            <person name="Bendahmane A."/>
            <person name="Berges H."/>
            <person name="Niebel A."/>
            <person name="Buitink J."/>
            <person name="Frugier F."/>
            <person name="Benhamed M."/>
            <person name="Crespi M."/>
            <person name="Gouzy J."/>
            <person name="Gamas P."/>
        </authorList>
    </citation>
    <scope>NUCLEOTIDE SEQUENCE [LARGE SCALE GENOMIC DNA]</scope>
    <source>
        <strain evidence="2">cv. Jemalong A17</strain>
    </source>
</reference>
<dbReference type="InterPro" id="IPR032675">
    <property type="entry name" value="LRR_dom_sf"/>
</dbReference>
<evidence type="ECO:0000313" key="2">
    <source>
        <dbReference type="Proteomes" id="UP000265566"/>
    </source>
</evidence>
<evidence type="ECO:0000313" key="1">
    <source>
        <dbReference type="EMBL" id="RHN68144.1"/>
    </source>
</evidence>
<protein>
    <submittedName>
        <fullName evidence="1">Putative leucine-rich repeat domain, L domain-containing protein</fullName>
    </submittedName>
</protein>
<dbReference type="AlphaFoldDB" id="A0A396IUU6"/>
<gene>
    <name evidence="1" type="ORF">MtrunA17_Chr3g0110621</name>
</gene>
<dbReference type="EMBL" id="PSQE01000003">
    <property type="protein sequence ID" value="RHN68144.1"/>
    <property type="molecule type" value="Genomic_DNA"/>
</dbReference>
<sequence length="142" mass="16683">MPYRMSASELSKNARNLRSMRVVNCWEIKDAGFRKCVTKLPHLEELDISLMELTHDSLEVLARSCPLLKSLKLHIAEPVYRLSHFYMKDYDRSEVGWLAILDRCLLLESLDIRGGNVYFNENLKERCHEKIKNLRLSVRPSY</sequence>
<dbReference type="SUPFAM" id="SSF52047">
    <property type="entry name" value="RNI-like"/>
    <property type="match status" value="1"/>
</dbReference>
<proteinExistence type="predicted"/>
<dbReference type="Proteomes" id="UP000265566">
    <property type="component" value="Chromosome 3"/>
</dbReference>
<organism evidence="1 2">
    <name type="scientific">Medicago truncatula</name>
    <name type="common">Barrel medic</name>
    <name type="synonym">Medicago tribuloides</name>
    <dbReference type="NCBI Taxonomy" id="3880"/>
    <lineage>
        <taxon>Eukaryota</taxon>
        <taxon>Viridiplantae</taxon>
        <taxon>Streptophyta</taxon>
        <taxon>Embryophyta</taxon>
        <taxon>Tracheophyta</taxon>
        <taxon>Spermatophyta</taxon>
        <taxon>Magnoliopsida</taxon>
        <taxon>eudicotyledons</taxon>
        <taxon>Gunneridae</taxon>
        <taxon>Pentapetalae</taxon>
        <taxon>rosids</taxon>
        <taxon>fabids</taxon>
        <taxon>Fabales</taxon>
        <taxon>Fabaceae</taxon>
        <taxon>Papilionoideae</taxon>
        <taxon>50 kb inversion clade</taxon>
        <taxon>NPAAA clade</taxon>
        <taxon>Hologalegina</taxon>
        <taxon>IRL clade</taxon>
        <taxon>Trifolieae</taxon>
        <taxon>Medicago</taxon>
    </lineage>
</organism>
<comment type="caution">
    <text evidence="1">The sequence shown here is derived from an EMBL/GenBank/DDBJ whole genome shotgun (WGS) entry which is preliminary data.</text>
</comment>
<dbReference type="Gene3D" id="3.80.10.10">
    <property type="entry name" value="Ribonuclease Inhibitor"/>
    <property type="match status" value="1"/>
</dbReference>
<dbReference type="PANTHER" id="PTHR38926">
    <property type="entry name" value="F-BOX DOMAIN CONTAINING PROTEIN, EXPRESSED"/>
    <property type="match status" value="1"/>
</dbReference>
<accession>A0A396IUU6</accession>